<dbReference type="STRING" id="348780.NP_1070A"/>
<dbReference type="AlphaFoldDB" id="A0A1U7EUH9"/>
<dbReference type="OrthoDB" id="242857at2157"/>
<dbReference type="EMBL" id="CR936257">
    <property type="protein sequence ID" value="CAI48626.1"/>
    <property type="molecule type" value="Genomic_DNA"/>
</dbReference>
<dbReference type="KEGG" id="nph:NP_1070A"/>
<sequence>MRSRRTVLGAAAVLASGFAGCFSTEAPDDQEPERTPDRNSEPVYVLRAAFAYQSDDLEPVLSTDDDAVADFETLYSLIIAVMDEHGTVAEEITAAEAERFKDLTEGLEYHGAGNPPGYYIDHEGTLISVSYDER</sequence>
<dbReference type="EnsemblBacteria" id="CAI48626">
    <property type="protein sequence ID" value="CAI48626"/>
    <property type="gene ID" value="NP_1070A"/>
</dbReference>
<keyword evidence="2" id="KW-1185">Reference proteome</keyword>
<dbReference type="RefSeq" id="WP_011322262.1">
    <property type="nucleotide sequence ID" value="NC_007426.1"/>
</dbReference>
<evidence type="ECO:0000313" key="2">
    <source>
        <dbReference type="Proteomes" id="UP000002698"/>
    </source>
</evidence>
<dbReference type="Proteomes" id="UP000002698">
    <property type="component" value="Chromosome"/>
</dbReference>
<reference evidence="1 2" key="1">
    <citation type="journal article" date="2005" name="Genome Res.">
        <title>Living with two extremes: conclusions from the genome sequence of Natronomonas pharaonis.</title>
        <authorList>
            <person name="Falb M."/>
            <person name="Pfeiffer F."/>
            <person name="Palm P."/>
            <person name="Rodewald K."/>
            <person name="Hickmann V."/>
            <person name="Tittor J."/>
            <person name="Oesterhelt D."/>
        </authorList>
    </citation>
    <scope>NUCLEOTIDE SEQUENCE [LARGE SCALE GENOMIC DNA]</scope>
    <source>
        <strain evidence="2">ATCC 35678 / DSM 2160 / CIP 103997 / JCM 8858 / NBRC 14720 / NCIMB 2260 / Gabara</strain>
    </source>
</reference>
<accession>A0A1U7EUH9</accession>
<protein>
    <submittedName>
        <fullName evidence="1">Uncharacterized protein</fullName>
    </submittedName>
</protein>
<gene>
    <name evidence="1" type="ordered locus">NP_1070A</name>
</gene>
<dbReference type="PROSITE" id="PS51257">
    <property type="entry name" value="PROKAR_LIPOPROTEIN"/>
    <property type="match status" value="1"/>
</dbReference>
<dbReference type="HOGENOM" id="CLU_1891498_0_0_2"/>
<name>A0A1U7EUH9_NATPD</name>
<dbReference type="GeneID" id="3701046"/>
<organism evidence="1 2">
    <name type="scientific">Natronomonas pharaonis (strain ATCC 35678 / DSM 2160 / CIP 103997 / JCM 8858 / NBRC 14720 / NCIMB 2260 / Gabara)</name>
    <name type="common">Halobacterium pharaonis</name>
    <dbReference type="NCBI Taxonomy" id="348780"/>
    <lineage>
        <taxon>Archaea</taxon>
        <taxon>Methanobacteriati</taxon>
        <taxon>Methanobacteriota</taxon>
        <taxon>Stenosarchaea group</taxon>
        <taxon>Halobacteria</taxon>
        <taxon>Halobacteriales</taxon>
        <taxon>Natronomonadaceae</taxon>
        <taxon>Natronomonas</taxon>
    </lineage>
</organism>
<evidence type="ECO:0000313" key="1">
    <source>
        <dbReference type="EMBL" id="CAI48626.1"/>
    </source>
</evidence>
<proteinExistence type="predicted"/>